<dbReference type="AlphaFoldDB" id="A0A1E3AWJ9"/>
<dbReference type="Pfam" id="PF13416">
    <property type="entry name" value="SBP_bac_8"/>
    <property type="match status" value="1"/>
</dbReference>
<dbReference type="PANTHER" id="PTHR43649:SF12">
    <property type="entry name" value="DIACETYLCHITOBIOSE BINDING PROTEIN DASA"/>
    <property type="match status" value="1"/>
</dbReference>
<dbReference type="Proteomes" id="UP000095003">
    <property type="component" value="Unassembled WGS sequence"/>
</dbReference>
<name>A0A1E3AWJ9_9FIRM</name>
<organism evidence="1 2">
    <name type="scientific">Eisenbergiella tayi</name>
    <dbReference type="NCBI Taxonomy" id="1432052"/>
    <lineage>
        <taxon>Bacteria</taxon>
        <taxon>Bacillati</taxon>
        <taxon>Bacillota</taxon>
        <taxon>Clostridia</taxon>
        <taxon>Lachnospirales</taxon>
        <taxon>Lachnospiraceae</taxon>
        <taxon>Eisenbergiella</taxon>
    </lineage>
</organism>
<dbReference type="PANTHER" id="PTHR43649">
    <property type="entry name" value="ARABINOSE-BINDING PROTEIN-RELATED"/>
    <property type="match status" value="1"/>
</dbReference>
<reference evidence="1 2" key="1">
    <citation type="submission" date="2016-07" db="EMBL/GenBank/DDBJ databases">
        <title>Characterization of isolates of Eisenbergiella tayi derived from blood cultures, using whole genome sequencing.</title>
        <authorList>
            <person name="Burdz T."/>
            <person name="Wiebe D."/>
            <person name="Huynh C."/>
            <person name="Bernard K."/>
        </authorList>
    </citation>
    <scope>NUCLEOTIDE SEQUENCE [LARGE SCALE GENOMIC DNA]</scope>
    <source>
        <strain evidence="1 2">NML 120489</strain>
    </source>
</reference>
<gene>
    <name evidence="1" type="primary">yesO_4</name>
    <name evidence="1" type="ORF">BEH84_00808</name>
</gene>
<proteinExistence type="predicted"/>
<dbReference type="SUPFAM" id="SSF53850">
    <property type="entry name" value="Periplasmic binding protein-like II"/>
    <property type="match status" value="1"/>
</dbReference>
<dbReference type="InterPro" id="IPR006059">
    <property type="entry name" value="SBP"/>
</dbReference>
<dbReference type="PATRIC" id="fig|1432052.3.peg.894"/>
<evidence type="ECO:0000313" key="1">
    <source>
        <dbReference type="EMBL" id="ODM13093.1"/>
    </source>
</evidence>
<dbReference type="InterPro" id="IPR050490">
    <property type="entry name" value="Bact_solute-bd_prot1"/>
</dbReference>
<comment type="caution">
    <text evidence="1">The sequence shown here is derived from an EMBL/GenBank/DDBJ whole genome shotgun (WGS) entry which is preliminary data.</text>
</comment>
<accession>A0A1E3AWJ9</accession>
<dbReference type="EMBL" id="MCGI01000001">
    <property type="protein sequence ID" value="ODM13093.1"/>
    <property type="molecule type" value="Genomic_DNA"/>
</dbReference>
<protein>
    <submittedName>
        <fullName evidence="1">Putative ABC transporter substrate-binding protein YesO</fullName>
    </submittedName>
</protein>
<dbReference type="Gene3D" id="3.40.190.10">
    <property type="entry name" value="Periplasmic binding protein-like II"/>
    <property type="match status" value="1"/>
</dbReference>
<evidence type="ECO:0000313" key="2">
    <source>
        <dbReference type="Proteomes" id="UP000095003"/>
    </source>
</evidence>
<sequence>MEVEYIHIPTDYNTKLTTMIAANQGPDVALLNGDTALQWASEGKLKNMMDFAADDPEVNIDDILSQVVYWWDDGKACGVNGSLEIFGLFYNRDVFEEAGITVPTTEEEAWTWEEFLDVCQTLTIDNQGRNAKDPDFDPKNIKQFGLFAPSGANMVSYAMTYCGQDFLNEDGTAVNLLGTKGAEAMQNFADLITKYHVAPSPVQSKNLPGGATALASKKVAMVWDGQWALQEISANKVNFGVGIPPKMYDKPMTIAMGEPVVVFETTQHPEEAWELQKAFMNTEYTMELIETGLWMPVLREWYEDEALIDRWARNNPAHPDGYVDAIMNNGFKNGEPALTYSIKNFPKIMDVLNPKLDKVWLGEMTVEEAITSVEDQMNAQVQGKYPRP</sequence>